<dbReference type="Proteomes" id="UP000798602">
    <property type="component" value="Unassembled WGS sequence"/>
</dbReference>
<gene>
    <name evidence="1" type="ORF">GV828_10735</name>
</gene>
<keyword evidence="2" id="KW-1185">Reference proteome</keyword>
<evidence type="ECO:0000313" key="2">
    <source>
        <dbReference type="Proteomes" id="UP000798602"/>
    </source>
</evidence>
<dbReference type="EMBL" id="JAABLM010000013">
    <property type="protein sequence ID" value="NBL65676.1"/>
    <property type="molecule type" value="Genomic_DNA"/>
</dbReference>
<reference evidence="2" key="1">
    <citation type="submission" date="2020-01" db="EMBL/GenBank/DDBJ databases">
        <title>Sphingomonas sp. strain CSW-10.</title>
        <authorList>
            <person name="Chen W.-M."/>
        </authorList>
    </citation>
    <scope>NUCLEOTIDE SEQUENCE [LARGE SCALE GENOMIC DNA]</scope>
    <source>
        <strain evidence="2">NST-5</strain>
    </source>
</reference>
<name>A0ABW9Z9W2_9FLAO</name>
<organism evidence="1 2">
    <name type="scientific">Flavobacterium ichthyis</name>
    <dbReference type="NCBI Taxonomy" id="2698827"/>
    <lineage>
        <taxon>Bacteria</taxon>
        <taxon>Pseudomonadati</taxon>
        <taxon>Bacteroidota</taxon>
        <taxon>Flavobacteriia</taxon>
        <taxon>Flavobacteriales</taxon>
        <taxon>Flavobacteriaceae</taxon>
        <taxon>Flavobacterium</taxon>
    </lineage>
</organism>
<evidence type="ECO:0000313" key="1">
    <source>
        <dbReference type="EMBL" id="NBL65676.1"/>
    </source>
</evidence>
<dbReference type="RefSeq" id="WP_166537497.1">
    <property type="nucleotide sequence ID" value="NZ_JAABLM010000013.1"/>
</dbReference>
<protein>
    <submittedName>
        <fullName evidence="1">Uncharacterized protein</fullName>
    </submittedName>
</protein>
<proteinExistence type="predicted"/>
<accession>A0ABW9Z9W2</accession>
<sequence length="109" mass="12586">MIFVNIFLLKYNVVAKSILSNETKTELIAAIFQLVQNLRAEKSNYIELWLYRNGIRGILIDDNASDFFLTIGNSGYHAVLSRKLKLYHHTSEQEIMIIVEEAFSYFPPA</sequence>
<comment type="caution">
    <text evidence="1">The sequence shown here is derived from an EMBL/GenBank/DDBJ whole genome shotgun (WGS) entry which is preliminary data.</text>
</comment>